<dbReference type="AlphaFoldDB" id="A0A541BR01"/>
<protein>
    <recommendedName>
        <fullName evidence="3">Lipase</fullName>
    </recommendedName>
</protein>
<dbReference type="Proteomes" id="UP000316256">
    <property type="component" value="Unassembled WGS sequence"/>
</dbReference>
<dbReference type="Gene3D" id="3.40.50.1820">
    <property type="entry name" value="alpha/beta hydrolase"/>
    <property type="match status" value="1"/>
</dbReference>
<reference evidence="1 2" key="1">
    <citation type="submission" date="2019-06" db="EMBL/GenBank/DDBJ databases">
        <title>Rhodococcus spaelei sp. nov., isolated from a cave.</title>
        <authorList>
            <person name="Lee S.D."/>
        </authorList>
    </citation>
    <scope>NUCLEOTIDE SEQUENCE [LARGE SCALE GENOMIC DNA]</scope>
    <source>
        <strain evidence="1 2">C9-5</strain>
    </source>
</reference>
<dbReference type="OrthoDB" id="8871309at2"/>
<sequence length="318" mass="32451">MPADSGYSRSVTRTRRGGLNMGGRRVGVLAVLAIGLAVSTGAAAQAAPSTGSVDPVVVPAGDVVAPRIDCRPTDSHPRPVIVLPGGDGTTSQTADQWATVTSALRESGACTLVFQGGVVDGKRWAGNVRDSATQLAAFVTAVEDATGAATVDLVAHSAGTVVSNYYLKVLGGAPNVTHAVFLAPEGRGFDGAGFLAAYGIRNLPVTPVQVLQAMPFLPPLLGHLSPDLASALQFAPGSQAYQDVFGTGPVTQPGVSYSVLATAHDELATPAPACSFIAEPGVTNTLYEDAFPDAPAVDHSSLRSSPQTAGWILDRLAR</sequence>
<dbReference type="EMBL" id="VIGH01000001">
    <property type="protein sequence ID" value="TQF74726.1"/>
    <property type="molecule type" value="Genomic_DNA"/>
</dbReference>
<dbReference type="Pfam" id="PF01674">
    <property type="entry name" value="Lipase_2"/>
    <property type="match status" value="1"/>
</dbReference>
<keyword evidence="2" id="KW-1185">Reference proteome</keyword>
<evidence type="ECO:0008006" key="3">
    <source>
        <dbReference type="Google" id="ProtNLM"/>
    </source>
</evidence>
<gene>
    <name evidence="1" type="ORF">FK531_01105</name>
</gene>
<proteinExistence type="predicted"/>
<accession>A0A541BR01</accession>
<evidence type="ECO:0000313" key="2">
    <source>
        <dbReference type="Proteomes" id="UP000316256"/>
    </source>
</evidence>
<dbReference type="GO" id="GO:0016042">
    <property type="term" value="P:lipid catabolic process"/>
    <property type="evidence" value="ECO:0007669"/>
    <property type="project" value="InterPro"/>
</dbReference>
<dbReference type="InterPro" id="IPR029058">
    <property type="entry name" value="AB_hydrolase_fold"/>
</dbReference>
<name>A0A541BR01_9NOCA</name>
<comment type="caution">
    <text evidence="1">The sequence shown here is derived from an EMBL/GenBank/DDBJ whole genome shotgun (WGS) entry which is preliminary data.</text>
</comment>
<evidence type="ECO:0000313" key="1">
    <source>
        <dbReference type="EMBL" id="TQF74726.1"/>
    </source>
</evidence>
<dbReference type="SUPFAM" id="SSF53474">
    <property type="entry name" value="alpha/beta-Hydrolases"/>
    <property type="match status" value="1"/>
</dbReference>
<dbReference type="InterPro" id="IPR002918">
    <property type="entry name" value="Lipase_EstA/Esterase_EstB"/>
</dbReference>
<organism evidence="1 2">
    <name type="scientific">Rhodococcus spelaei</name>
    <dbReference type="NCBI Taxonomy" id="2546320"/>
    <lineage>
        <taxon>Bacteria</taxon>
        <taxon>Bacillati</taxon>
        <taxon>Actinomycetota</taxon>
        <taxon>Actinomycetes</taxon>
        <taxon>Mycobacteriales</taxon>
        <taxon>Nocardiaceae</taxon>
        <taxon>Rhodococcus</taxon>
    </lineage>
</organism>
<dbReference type="GO" id="GO:0016787">
    <property type="term" value="F:hydrolase activity"/>
    <property type="evidence" value="ECO:0007669"/>
    <property type="project" value="InterPro"/>
</dbReference>